<feature type="domain" description="Anthranilate synthase component I N-terminal" evidence="12">
    <location>
        <begin position="305"/>
        <end position="459"/>
    </location>
</feature>
<feature type="domain" description="Chorismate-utilising enzyme C-terminal" evidence="11">
    <location>
        <begin position="540"/>
        <end position="738"/>
    </location>
</feature>
<dbReference type="Gene3D" id="3.40.50.880">
    <property type="match status" value="1"/>
</dbReference>
<proteinExistence type="inferred from homology"/>
<dbReference type="Pfam" id="PF00425">
    <property type="entry name" value="Chorismate_bind"/>
    <property type="match status" value="2"/>
</dbReference>
<dbReference type="EMBL" id="CAJVPY010019082">
    <property type="protein sequence ID" value="CAG8770098.1"/>
    <property type="molecule type" value="Genomic_DNA"/>
</dbReference>
<dbReference type="Proteomes" id="UP000789405">
    <property type="component" value="Unassembled WGS sequence"/>
</dbReference>
<dbReference type="OrthoDB" id="64220at2759"/>
<keyword evidence="6" id="KW-0289">Folate biosynthesis</keyword>
<evidence type="ECO:0000256" key="7">
    <source>
        <dbReference type="ARBA" id="ARBA00022962"/>
    </source>
</evidence>
<keyword evidence="7" id="KW-0315">Glutamine amidotransferase</keyword>
<evidence type="ECO:0000256" key="9">
    <source>
        <dbReference type="ARBA" id="ARBA00031904"/>
    </source>
</evidence>
<comment type="caution">
    <text evidence="13">The sequence shown here is derived from an EMBL/GenBank/DDBJ whole genome shotgun (WGS) entry which is preliminary data.</text>
</comment>
<protein>
    <recommendedName>
        <fullName evidence="4">aminodeoxychorismate synthase</fullName>
        <ecNumber evidence="4">2.6.1.85</ecNumber>
    </recommendedName>
    <alternativeName>
        <fullName evidence="8">Para-aminobenzoate synthase</fullName>
    </alternativeName>
    <alternativeName>
        <fullName evidence="9">p-aminobenzoic acid synthase</fullName>
    </alternativeName>
</protein>
<evidence type="ECO:0000256" key="4">
    <source>
        <dbReference type="ARBA" id="ARBA00013139"/>
    </source>
</evidence>
<reference evidence="13" key="1">
    <citation type="submission" date="2021-06" db="EMBL/GenBank/DDBJ databases">
        <authorList>
            <person name="Kallberg Y."/>
            <person name="Tangrot J."/>
            <person name="Rosling A."/>
        </authorList>
    </citation>
    <scope>NUCLEOTIDE SEQUENCE</scope>
    <source>
        <strain evidence="13">MA453B</strain>
    </source>
</reference>
<dbReference type="GO" id="GO:0046820">
    <property type="term" value="F:4-amino-4-deoxychorismate synthase activity"/>
    <property type="evidence" value="ECO:0007669"/>
    <property type="project" value="UniProtKB-EC"/>
</dbReference>
<dbReference type="InterPro" id="IPR017926">
    <property type="entry name" value="GATASE"/>
</dbReference>
<dbReference type="SUPFAM" id="SSF56322">
    <property type="entry name" value="ADC synthase"/>
    <property type="match status" value="1"/>
</dbReference>
<dbReference type="PANTHER" id="PTHR11236">
    <property type="entry name" value="AMINOBENZOATE/ANTHRANILATE SYNTHASE"/>
    <property type="match status" value="1"/>
</dbReference>
<dbReference type="InterPro" id="IPR005801">
    <property type="entry name" value="ADC_synthase"/>
</dbReference>
<comment type="pathway">
    <text evidence="2">Cofactor biosynthesis; tetrahydrofolate biosynthesis; 4-aminobenzoate from chorismate: step 1/2.</text>
</comment>
<dbReference type="AlphaFoldDB" id="A0A9N9JCY2"/>
<dbReference type="InterPro" id="IPR006805">
    <property type="entry name" value="Anth_synth_I_N"/>
</dbReference>
<feature type="non-terminal residue" evidence="13">
    <location>
        <position position="1"/>
    </location>
</feature>
<dbReference type="Pfam" id="PF04715">
    <property type="entry name" value="Anth_synt_I_N"/>
    <property type="match status" value="1"/>
</dbReference>
<evidence type="ECO:0000259" key="11">
    <source>
        <dbReference type="Pfam" id="PF00425"/>
    </source>
</evidence>
<keyword evidence="5" id="KW-0808">Transferase</keyword>
<dbReference type="InterPro" id="IPR015890">
    <property type="entry name" value="Chorismate_C"/>
</dbReference>
<dbReference type="PANTHER" id="PTHR11236:SF18">
    <property type="entry name" value="AMINODEOXYCHORISMATE SYNTHASE"/>
    <property type="match status" value="1"/>
</dbReference>
<evidence type="ECO:0000313" key="13">
    <source>
        <dbReference type="EMBL" id="CAG8770098.1"/>
    </source>
</evidence>
<dbReference type="NCBIfam" id="TIGR00566">
    <property type="entry name" value="trpG_papA"/>
    <property type="match status" value="1"/>
</dbReference>
<evidence type="ECO:0000256" key="2">
    <source>
        <dbReference type="ARBA" id="ARBA00005009"/>
    </source>
</evidence>
<sequence>MDISSLRTLIVDNYDSYTFNLLQLWGSEESAKNVVVIRNDQFSWTKFKNNILPYFDNIIISPGPGSPKNASDFGICAKILELDDIPILGVCLGHQGISVAFGAEIINAKRIMHGRTSPIYHDGTYDETSLFLGIPSPFCAVRYHSLVVDNKNLPQQLKISAWCSENDYDLQERPLGNKSPLKELSTIMSLKHLSKPIFGVQFHPEAWFVQILMIAKDFNIFLVLTDVTYFPTSLFRGVLFPRPTLPPSITSLSMVPISVHSPKSSISNTGPKHILIMKELDKDIWVESSIVFKHIISSDKSITGKWWLDSSRQPDLQSKFSYMGSTPAVSNSFSTSYSIHNKTLSITYSDGTLASKKLADDQTFWNWMSDIISYFNQRIAGLRILNNNGNLENIRHRLPFDFRLGMVGYFGYEMKLESMPKCTLSKEYLGHSFACKSPDAAFIFATQAIIFDHIEKRMWVAGLVRLDDCDVPASQNSLDVDRLYRITGFSYSDFISWVTSIEKQLRIFNAKPPIVSINSNYRHPPSTTIQPPFVPDLTSDSYIKAIEKSRQYIYEGQCYEICLTTQIRTSLQSRLNDIYELYERIRTDNPAPFSAFLHFPTEDVAVLSSSPEKFVQINNEGIVEMKPIKGTLARAKGCFCSQIKCDNGSRCEEIREKEDARRKDVLEGDKKERAENLMIVDLIRNDLAQICPPHTVKVPDLMKVESYETVHQLVTTVRGKLRDDLDCVKAVQRCFPPGYLSLQDGYQRGTTQFSVIIRTVVVCDGTDLSIGAGGAIVHLSDPKSEWQEVVLKSQSVLP</sequence>
<dbReference type="GO" id="GO:0008153">
    <property type="term" value="P:4-aminobenzoate biosynthetic process"/>
    <property type="evidence" value="ECO:0007669"/>
    <property type="project" value="TreeGrafter"/>
</dbReference>
<dbReference type="PRINTS" id="PR00097">
    <property type="entry name" value="ANTSNTHASEII"/>
</dbReference>
<dbReference type="InterPro" id="IPR029062">
    <property type="entry name" value="Class_I_gatase-like"/>
</dbReference>
<name>A0A9N9JCY2_9GLOM</name>
<dbReference type="InterPro" id="IPR006221">
    <property type="entry name" value="TrpG/PapA_dom"/>
</dbReference>
<accession>A0A9N9JCY2</accession>
<dbReference type="Gene3D" id="3.60.120.10">
    <property type="entry name" value="Anthranilate synthase"/>
    <property type="match status" value="1"/>
</dbReference>
<feature type="domain" description="Glutamine amidotransferase" evidence="10">
    <location>
        <begin position="9"/>
        <end position="206"/>
    </location>
</feature>
<comment type="similarity">
    <text evidence="3">In the C-terminal section; belongs to the anthranilate synthase component I family.</text>
</comment>
<evidence type="ECO:0000256" key="5">
    <source>
        <dbReference type="ARBA" id="ARBA00022679"/>
    </source>
</evidence>
<dbReference type="SUPFAM" id="SSF52317">
    <property type="entry name" value="Class I glutamine amidotransferase-like"/>
    <property type="match status" value="1"/>
</dbReference>
<dbReference type="GO" id="GO:0000162">
    <property type="term" value="P:L-tryptophan biosynthetic process"/>
    <property type="evidence" value="ECO:0007669"/>
    <property type="project" value="TreeGrafter"/>
</dbReference>
<evidence type="ECO:0000259" key="10">
    <source>
        <dbReference type="Pfam" id="PF00117"/>
    </source>
</evidence>
<dbReference type="Pfam" id="PF00117">
    <property type="entry name" value="GATase"/>
    <property type="match status" value="1"/>
</dbReference>
<comment type="catalytic activity">
    <reaction evidence="1">
        <text>chorismate + L-glutamine = 4-amino-4-deoxychorismate + L-glutamate</text>
        <dbReference type="Rhea" id="RHEA:11672"/>
        <dbReference type="ChEBI" id="CHEBI:29748"/>
        <dbReference type="ChEBI" id="CHEBI:29985"/>
        <dbReference type="ChEBI" id="CHEBI:58359"/>
        <dbReference type="ChEBI" id="CHEBI:58406"/>
        <dbReference type="EC" id="2.6.1.85"/>
    </reaction>
</comment>
<dbReference type="PRINTS" id="PR00099">
    <property type="entry name" value="CPSGATASE"/>
</dbReference>
<dbReference type="GO" id="GO:0005737">
    <property type="term" value="C:cytoplasm"/>
    <property type="evidence" value="ECO:0007669"/>
    <property type="project" value="TreeGrafter"/>
</dbReference>
<keyword evidence="14" id="KW-1185">Reference proteome</keyword>
<dbReference type="EC" id="2.6.1.85" evidence="4"/>
<dbReference type="InterPro" id="IPR019999">
    <property type="entry name" value="Anth_synth_I-like"/>
</dbReference>
<organism evidence="13 14">
    <name type="scientific">Dentiscutata erythropus</name>
    <dbReference type="NCBI Taxonomy" id="1348616"/>
    <lineage>
        <taxon>Eukaryota</taxon>
        <taxon>Fungi</taxon>
        <taxon>Fungi incertae sedis</taxon>
        <taxon>Mucoromycota</taxon>
        <taxon>Glomeromycotina</taxon>
        <taxon>Glomeromycetes</taxon>
        <taxon>Diversisporales</taxon>
        <taxon>Gigasporaceae</taxon>
        <taxon>Dentiscutata</taxon>
    </lineage>
</organism>
<evidence type="ECO:0000256" key="3">
    <source>
        <dbReference type="ARBA" id="ARBA00005970"/>
    </source>
</evidence>
<evidence type="ECO:0000313" key="14">
    <source>
        <dbReference type="Proteomes" id="UP000789405"/>
    </source>
</evidence>
<gene>
    <name evidence="13" type="ORF">DERYTH_LOCUS18608</name>
</gene>
<dbReference type="PRINTS" id="PR00096">
    <property type="entry name" value="GATASE"/>
</dbReference>
<feature type="domain" description="Chorismate-utilising enzyme C-terminal" evidence="11">
    <location>
        <begin position="748"/>
        <end position="792"/>
    </location>
</feature>
<dbReference type="PROSITE" id="PS51273">
    <property type="entry name" value="GATASE_TYPE_1"/>
    <property type="match status" value="1"/>
</dbReference>
<dbReference type="GO" id="GO:0046656">
    <property type="term" value="P:folic acid biosynthetic process"/>
    <property type="evidence" value="ECO:0007669"/>
    <property type="project" value="UniProtKB-KW"/>
</dbReference>
<evidence type="ECO:0000256" key="6">
    <source>
        <dbReference type="ARBA" id="ARBA00022909"/>
    </source>
</evidence>
<evidence type="ECO:0000256" key="8">
    <source>
        <dbReference type="ARBA" id="ARBA00031329"/>
    </source>
</evidence>
<evidence type="ECO:0000259" key="12">
    <source>
        <dbReference type="Pfam" id="PF04715"/>
    </source>
</evidence>
<evidence type="ECO:0000256" key="1">
    <source>
        <dbReference type="ARBA" id="ARBA00001000"/>
    </source>
</evidence>
<dbReference type="CDD" id="cd01743">
    <property type="entry name" value="GATase1_Anthranilate_Synthase"/>
    <property type="match status" value="1"/>
</dbReference>